<accession>A0A830D4S6</accession>
<dbReference type="EMBL" id="BMAC01000812">
    <property type="protein sequence ID" value="GFQ03244.1"/>
    <property type="molecule type" value="Genomic_DNA"/>
</dbReference>
<name>A0A830D4S6_9LAMI</name>
<dbReference type="InterPro" id="IPR054059">
    <property type="entry name" value="MORF/ORRM1/DAG-like_MORF"/>
</dbReference>
<dbReference type="OrthoDB" id="4207594at2759"/>
<gene>
    <name evidence="3" type="ORF">PHJA_002468200</name>
</gene>
<dbReference type="GO" id="GO:0005739">
    <property type="term" value="C:mitochondrion"/>
    <property type="evidence" value="ECO:0007669"/>
    <property type="project" value="TreeGrafter"/>
</dbReference>
<feature type="domain" description="MORF/ORRM1/DAG-like MORF" evidence="2">
    <location>
        <begin position="183"/>
        <end position="264"/>
    </location>
</feature>
<dbReference type="PANTHER" id="PTHR31346">
    <property type="entry name" value="MULTIPLE ORGANELLAR RNA EDITING FACTOR 2, CHLOROPLASTIC-RELATED-RELATED"/>
    <property type="match status" value="1"/>
</dbReference>
<dbReference type="Proteomes" id="UP000653305">
    <property type="component" value="Unassembled WGS sequence"/>
</dbReference>
<protein>
    <submittedName>
        <fullName evidence="3">Guanine nucleotide-binding protein subunit beta-like protein</fullName>
    </submittedName>
</protein>
<evidence type="ECO:0000256" key="1">
    <source>
        <dbReference type="ARBA" id="ARBA00022946"/>
    </source>
</evidence>
<evidence type="ECO:0000313" key="4">
    <source>
        <dbReference type="Proteomes" id="UP000653305"/>
    </source>
</evidence>
<dbReference type="InterPro" id="IPR039206">
    <property type="entry name" value="MORF/ORRM1/DAG-like"/>
</dbReference>
<comment type="caution">
    <text evidence="3">The sequence shown here is derived from an EMBL/GenBank/DDBJ whole genome shotgun (WGS) entry which is preliminary data.</text>
</comment>
<organism evidence="3 4">
    <name type="scientific">Phtheirospermum japonicum</name>
    <dbReference type="NCBI Taxonomy" id="374723"/>
    <lineage>
        <taxon>Eukaryota</taxon>
        <taxon>Viridiplantae</taxon>
        <taxon>Streptophyta</taxon>
        <taxon>Embryophyta</taxon>
        <taxon>Tracheophyta</taxon>
        <taxon>Spermatophyta</taxon>
        <taxon>Magnoliopsida</taxon>
        <taxon>eudicotyledons</taxon>
        <taxon>Gunneridae</taxon>
        <taxon>Pentapetalae</taxon>
        <taxon>asterids</taxon>
        <taxon>lamiids</taxon>
        <taxon>Lamiales</taxon>
        <taxon>Orobanchaceae</taxon>
        <taxon>Orobanchaceae incertae sedis</taxon>
        <taxon>Phtheirospermum</taxon>
    </lineage>
</organism>
<evidence type="ECO:0000259" key="2">
    <source>
        <dbReference type="Pfam" id="PF21864"/>
    </source>
</evidence>
<dbReference type="Pfam" id="PF21864">
    <property type="entry name" value="MORF_dom"/>
    <property type="match status" value="1"/>
</dbReference>
<sequence>MTIHQIPQNSHAIFASTLQPIPRNDHRVHVPNRAHSASAANYNCSNRSQYCWGRIESTGLNREQSLILLPRDANTIWWSAAENATERAKLAVGGEGDEASSILLLQIKIQIELISESPNGAREEVLQLASKLGINITVGLAYQSSVSEIGVENQLKYAVGNVSVYLGAAPIVECLEMYTPDDRPAIGVIRKAKVVDYDVQVLMRVLRNEKDAQICMYHISWEPNYGFCCELDVECARELTGVPGVLSVEQDENFGLDDKVYGGRLINLLICRRKWRENWIWRQ</sequence>
<evidence type="ECO:0000313" key="3">
    <source>
        <dbReference type="EMBL" id="GFQ03244.1"/>
    </source>
</evidence>
<keyword evidence="1" id="KW-0809">Transit peptide</keyword>
<reference evidence="3" key="1">
    <citation type="submission" date="2020-07" db="EMBL/GenBank/DDBJ databases">
        <title>Ethylene signaling mediates host invasion by parasitic plants.</title>
        <authorList>
            <person name="Yoshida S."/>
        </authorList>
    </citation>
    <scope>NUCLEOTIDE SEQUENCE</scope>
    <source>
        <strain evidence="3">Okayama</strain>
    </source>
</reference>
<dbReference type="GO" id="GO:0016554">
    <property type="term" value="P:cytidine to uridine editing"/>
    <property type="evidence" value="ECO:0007669"/>
    <property type="project" value="InterPro"/>
</dbReference>
<dbReference type="PANTHER" id="PTHR31346:SF11">
    <property type="entry name" value="ORGANELLE RRM DOMAIN-CONTAINING PROTEIN 1, CHLOROPLASTIC"/>
    <property type="match status" value="1"/>
</dbReference>
<dbReference type="AlphaFoldDB" id="A0A830D4S6"/>
<keyword evidence="4" id="KW-1185">Reference proteome</keyword>
<dbReference type="GO" id="GO:0080156">
    <property type="term" value="P:mitochondrial mRNA modification"/>
    <property type="evidence" value="ECO:0007669"/>
    <property type="project" value="TreeGrafter"/>
</dbReference>
<proteinExistence type="predicted"/>